<proteinExistence type="predicted"/>
<dbReference type="OrthoDB" id="9767561at2"/>
<protein>
    <submittedName>
        <fullName evidence="2">Oxidoreductase</fullName>
    </submittedName>
</protein>
<dbReference type="Gene3D" id="3.90.660.20">
    <property type="entry name" value="Protoporphyrinogen oxidase, mitochondrial, domain 2"/>
    <property type="match status" value="1"/>
</dbReference>
<dbReference type="GO" id="GO:0016491">
    <property type="term" value="F:oxidoreductase activity"/>
    <property type="evidence" value="ECO:0007669"/>
    <property type="project" value="InterPro"/>
</dbReference>
<dbReference type="PANTHER" id="PTHR42841">
    <property type="entry name" value="AMINE OXIDASE"/>
    <property type="match status" value="1"/>
</dbReference>
<sequence>MRPPCDRIRPEYRTELGFPLSRLGEGGSPHSRADLGEGHVLSSSHHAAQHADVVIVGAGVAGLAAAQHLIAAGVTVTVLEAAEDTGGRMATEHADGFRLDRVGQLLNTSYTELDRTPGLAALVLRSFAPGVLVHAEGRQLRAGALTPARALASGSFDQARLSAYLGRISALPADRILARPERTAAQALRTRGMGSTLRPLLSALLHDPDLTTSSRVADLALRTFARGRLAVPEGGAATLPRLLAAGLPPGTVRTGVRVRSVATNLVTTEDHGDFACRSLVLATGARAAAGLLPGLRVPAFHEVTAIHHATAAPLPWDGSLLLDGDPRRPVAHTAVMSAVDPTRAPAGRSLVTTTVLGPPPPVRAVASRLARLYDTATRDWELLAVHHTPEAVPAMPPPYDLRRPVRVLAGLYVCGDHRDANTVQGALHSARRAAGAVLRDFGIRLPAGAGDALPAVA</sequence>
<dbReference type="Pfam" id="PF01593">
    <property type="entry name" value="Amino_oxidase"/>
    <property type="match status" value="1"/>
</dbReference>
<evidence type="ECO:0000259" key="1">
    <source>
        <dbReference type="Pfam" id="PF01593"/>
    </source>
</evidence>
<organism evidence="2 3">
    <name type="scientific">Streptomyces globosus</name>
    <dbReference type="NCBI Taxonomy" id="68209"/>
    <lineage>
        <taxon>Bacteria</taxon>
        <taxon>Bacillati</taxon>
        <taxon>Actinomycetota</taxon>
        <taxon>Actinomycetes</taxon>
        <taxon>Kitasatosporales</taxon>
        <taxon>Streptomycetaceae</taxon>
        <taxon>Streptomyces</taxon>
    </lineage>
</organism>
<dbReference type="Proteomes" id="UP000252004">
    <property type="component" value="Chromosome"/>
</dbReference>
<name>A0A344U9Z1_9ACTN</name>
<accession>A0A344U9Z1</accession>
<keyword evidence="3" id="KW-1185">Reference proteome</keyword>
<dbReference type="Gene3D" id="3.50.50.60">
    <property type="entry name" value="FAD/NAD(P)-binding domain"/>
    <property type="match status" value="2"/>
</dbReference>
<dbReference type="KEGG" id="sgz:C0216_24015"/>
<dbReference type="SUPFAM" id="SSF51905">
    <property type="entry name" value="FAD/NAD(P)-binding domain"/>
    <property type="match status" value="1"/>
</dbReference>
<feature type="domain" description="Amine oxidase" evidence="1">
    <location>
        <begin position="60"/>
        <end position="438"/>
    </location>
</feature>
<dbReference type="InterPro" id="IPR036188">
    <property type="entry name" value="FAD/NAD-bd_sf"/>
</dbReference>
<reference evidence="2 3" key="1">
    <citation type="submission" date="2018-01" db="EMBL/GenBank/DDBJ databases">
        <title>Draft genome Sequence of streptomyces globosus LZH-48.</title>
        <authorList>
            <person name="Ran K."/>
            <person name="Li Z."/>
            <person name="Wei S."/>
            <person name="Dong R."/>
        </authorList>
    </citation>
    <scope>NUCLEOTIDE SEQUENCE [LARGE SCALE GENOMIC DNA]</scope>
    <source>
        <strain evidence="2 3">LZH-48</strain>
    </source>
</reference>
<dbReference type="PRINTS" id="PR00419">
    <property type="entry name" value="ADXRDTASE"/>
</dbReference>
<dbReference type="EMBL" id="CP030862">
    <property type="protein sequence ID" value="AXE27712.1"/>
    <property type="molecule type" value="Genomic_DNA"/>
</dbReference>
<evidence type="ECO:0000313" key="2">
    <source>
        <dbReference type="EMBL" id="AXE27712.1"/>
    </source>
</evidence>
<gene>
    <name evidence="2" type="ORF">C0216_24015</name>
</gene>
<dbReference type="InterPro" id="IPR002937">
    <property type="entry name" value="Amino_oxidase"/>
</dbReference>
<dbReference type="AlphaFoldDB" id="A0A344U9Z1"/>
<evidence type="ECO:0000313" key="3">
    <source>
        <dbReference type="Proteomes" id="UP000252004"/>
    </source>
</evidence>